<dbReference type="EMBL" id="PRFC01000208">
    <property type="protein sequence ID" value="PWV00387.1"/>
    <property type="molecule type" value="Genomic_DNA"/>
</dbReference>
<reference evidence="4 5" key="1">
    <citation type="journal article" date="2018" name="Microb. Genom.">
        <title>Expanding an expanded genome: long-read sequencing of Trypanosoma cruzi.</title>
        <authorList>
            <person name="Berna L."/>
            <person name="Rodriguez M."/>
            <person name="Chiribao M.L."/>
            <person name="Parodi-Talice A."/>
            <person name="Pita S."/>
            <person name="Rijo G."/>
            <person name="Alvarez-Valin F."/>
            <person name="Robello C."/>
        </authorList>
    </citation>
    <scope>NUCLEOTIDE SEQUENCE [LARGE SCALE GENOMIC DNA]</scope>
    <source>
        <strain evidence="4 5">TCC</strain>
    </source>
</reference>
<evidence type="ECO:0000313" key="6">
    <source>
        <dbReference type="Proteomes" id="UP000583944"/>
    </source>
</evidence>
<feature type="coiled-coil region" evidence="2">
    <location>
        <begin position="58"/>
        <end position="120"/>
    </location>
</feature>
<feature type="coiled-coil region" evidence="2">
    <location>
        <begin position="353"/>
        <end position="401"/>
    </location>
</feature>
<evidence type="ECO:0000313" key="3">
    <source>
        <dbReference type="EMBL" id="KAF5221240.1"/>
    </source>
</evidence>
<dbReference type="VEuPathDB" id="TriTrypDB:C3747_208g17"/>
<dbReference type="PANTHER" id="PTHR32083:SF34">
    <property type="entry name" value="COILED-COIL DOMAIN-CONTAINING PROTEIN 146"/>
    <property type="match status" value="1"/>
</dbReference>
<evidence type="ECO:0008006" key="7">
    <source>
        <dbReference type="Google" id="ProtNLM"/>
    </source>
</evidence>
<evidence type="ECO:0000256" key="1">
    <source>
        <dbReference type="ARBA" id="ARBA00023054"/>
    </source>
</evidence>
<evidence type="ECO:0000313" key="4">
    <source>
        <dbReference type="EMBL" id="PWV00387.1"/>
    </source>
</evidence>
<gene>
    <name evidence="4" type="ORF">C3747_208g17</name>
    <name evidence="3" type="ORF">ECC02_005654</name>
</gene>
<dbReference type="VEuPathDB" id="TriTrypDB:TCDM_04691"/>
<sequence>MTDVPSALGDAMDISQSSAVVILNTLVEEGRLIEERSEYLKQKFKEIHNRVLAVYKRDNFLLKRARQLRKELESQKEQIIVRGNNAREDDAEIQRLKKLLLEAETELSDAQERESILQVEALEFDRKKHTMLLEREDALAAEEARLRPRMEAIQAEMSAMGKEVEEMAAEMTNVVSKREDILAQEAECKEELARWSTVMADAAKQLSNVENAPERAIRQTQLVVKSYQAAQIELGALDDKLQVQSDIISKLELKKNTRNTDYVQALANLQKLKAQLESKRTTLATLNTSLEMELEARQGYQQRIAQLEQLIQTTNVAREKEIGEVEHVRREKERVGMEYMELEHTVSKIIRDQNEVKNNIVSAKKRLERVQNKRKQNTQRIRETQRELEQRQRAFIKEQNRGKEFVTKAESIREDIEAIKGEIAERALQEEAKHRETQALVLRRQELNRDCGRENSRITIGKNELRMKGMYVNDVRKRKEELEQRLSAMMDVFQKIKTERGQKAAQIQAITQKMTEMSEKKKIVENELVVLCRESALKETELVKKKRQVQELRQVCKNLRMEKNRQRKSLEKAFEDERNVKINVRRMNAQIADLEQEMNGVKLRYHDLIEKRNYAGVQVLDRNDELCVLYERVNAQEKAINNGVLMNNARDEEIRTLRIKLADLCREVDVVRQSIPKVKELEEQLAKLTDDIDDERWKVEVLENDLTNPKNSHRWRLIKRTTAGRAFPAETESTPQDVNGTTQASFAVPRLCGGVDGPSDEFLHLQQRCQELEERVNAVNERIREKDLILEEVTELSSRLGEQAKTGREFTLALAKKANSHHSSIRAKTRQMMATVSELSIFQASAIQLQQEVQRLEGLVEEAERLMEQGEAPFVEAEELYLREVEARQRYASIIRRRKEAEAEVTAASMNFLTTAEQRPNAYIPDDDLGVPKPYGALVPFKPTPTVQSSRFYGRQLESYQSREITARPGNTELSVDHACRRRLYAVKKPNHLSATN</sequence>
<dbReference type="VEuPathDB" id="TriTrypDB:TcYC6_0089610"/>
<proteinExistence type="predicted"/>
<dbReference type="VEuPathDB" id="TriTrypDB:TcBrA4_0123760"/>
<name>A0A2V2VX40_TRYCR</name>
<dbReference type="EMBL" id="JABDHM010000039">
    <property type="protein sequence ID" value="KAF5221240.1"/>
    <property type="molecule type" value="Genomic_DNA"/>
</dbReference>
<evidence type="ECO:0000256" key="2">
    <source>
        <dbReference type="SAM" id="Coils"/>
    </source>
</evidence>
<dbReference type="AlphaFoldDB" id="A0A2V2VX40"/>
<dbReference type="GO" id="GO:0005856">
    <property type="term" value="C:cytoskeleton"/>
    <property type="evidence" value="ECO:0007669"/>
    <property type="project" value="TreeGrafter"/>
</dbReference>
<dbReference type="Proteomes" id="UP000246078">
    <property type="component" value="Unassembled WGS sequence"/>
</dbReference>
<reference evidence="3 6" key="2">
    <citation type="journal article" date="2019" name="Genome Biol. Evol.">
        <title>Nanopore Sequencing Significantly Improves Genome Assembly of the Protozoan Parasite Trypanosoma cruzi.</title>
        <authorList>
            <person name="Diaz-Viraque F."/>
            <person name="Pita S."/>
            <person name="Greif G."/>
            <person name="de Souza R.C.M."/>
            <person name="Iraola G."/>
            <person name="Robello C."/>
        </authorList>
    </citation>
    <scope>NUCLEOTIDE SEQUENCE [LARGE SCALE GENOMIC DNA]</scope>
    <source>
        <strain evidence="3 6">Berenice</strain>
    </source>
</reference>
<dbReference type="VEuPathDB" id="TriTrypDB:TcCL_NonESM07401"/>
<dbReference type="Proteomes" id="UP000583944">
    <property type="component" value="Unassembled WGS sequence"/>
</dbReference>
<dbReference type="VEuPathDB" id="TriTrypDB:ECC02_005654"/>
<dbReference type="VEuPathDB" id="TriTrypDB:BCY84_18920"/>
<dbReference type="VEuPathDB" id="TriTrypDB:C4B63_7g62"/>
<dbReference type="VEuPathDB" id="TriTrypDB:TcG_02792"/>
<feature type="coiled-coil region" evidence="2">
    <location>
        <begin position="762"/>
        <end position="789"/>
    </location>
</feature>
<feature type="coiled-coil region" evidence="2">
    <location>
        <begin position="846"/>
        <end position="904"/>
    </location>
</feature>
<reference evidence="3" key="3">
    <citation type="submission" date="2020-04" db="EMBL/GenBank/DDBJ databases">
        <authorList>
            <person name="Diaz Viraque F."/>
        </authorList>
    </citation>
    <scope>NUCLEOTIDE SEQUENCE</scope>
    <source>
        <strain evidence="3">Berenice</strain>
    </source>
</reference>
<dbReference type="VEuPathDB" id="TriTrypDB:TcCLB.509825.20"/>
<feature type="coiled-coil region" evidence="2">
    <location>
        <begin position="472"/>
        <end position="611"/>
    </location>
</feature>
<dbReference type="PANTHER" id="PTHR32083">
    <property type="entry name" value="CILIA AND FLAGELLA-ASSOCIATED PROTEIN 58-RELATED"/>
    <property type="match status" value="1"/>
</dbReference>
<keyword evidence="1 2" id="KW-0175">Coiled coil</keyword>
<organism evidence="4 5">
    <name type="scientific">Trypanosoma cruzi</name>
    <dbReference type="NCBI Taxonomy" id="5693"/>
    <lineage>
        <taxon>Eukaryota</taxon>
        <taxon>Discoba</taxon>
        <taxon>Euglenozoa</taxon>
        <taxon>Kinetoplastea</taxon>
        <taxon>Metakinetoplastina</taxon>
        <taxon>Trypanosomatida</taxon>
        <taxon>Trypanosomatidae</taxon>
        <taxon>Trypanosoma</taxon>
        <taxon>Schizotrypanum</taxon>
    </lineage>
</organism>
<accession>A0A2V2VX40</accession>
<dbReference type="VEuPathDB" id="TriTrypDB:TcCLB.506559.500"/>
<dbReference type="VEuPathDB" id="TriTrypDB:Tc_MARK_2572"/>
<evidence type="ECO:0000313" key="5">
    <source>
        <dbReference type="Proteomes" id="UP000246078"/>
    </source>
</evidence>
<feature type="coiled-coil region" evidence="2">
    <location>
        <begin position="259"/>
        <end position="317"/>
    </location>
</feature>
<dbReference type="VEuPathDB" id="TriTrypDB:TCSYLVIO_003855"/>
<comment type="caution">
    <text evidence="4">The sequence shown here is derived from an EMBL/GenBank/DDBJ whole genome shotgun (WGS) entry which is preliminary data.</text>
</comment>
<feature type="coiled-coil region" evidence="2">
    <location>
        <begin position="678"/>
        <end position="705"/>
    </location>
</feature>
<protein>
    <recommendedName>
        <fullName evidence="7">Coiled-coil flagellar protein, move backward only 2</fullName>
    </recommendedName>
</protein>